<keyword evidence="2" id="KW-1185">Reference proteome</keyword>
<evidence type="ECO:0000313" key="2">
    <source>
        <dbReference type="Proteomes" id="UP000035036"/>
    </source>
</evidence>
<name>A0A0B5FXC9_9BACT</name>
<gene>
    <name evidence="1" type="ORF">GSUB_17325</name>
</gene>
<proteinExistence type="predicted"/>
<keyword evidence="1" id="KW-0614">Plasmid</keyword>
<geneLocation type="plasmid" evidence="1 2">
    <name>pGSUB1</name>
</geneLocation>
<organism evidence="1 2">
    <name type="scientific">Geoalkalibacter subterraneus</name>
    <dbReference type="NCBI Taxonomy" id="483547"/>
    <lineage>
        <taxon>Bacteria</taxon>
        <taxon>Pseudomonadati</taxon>
        <taxon>Thermodesulfobacteriota</taxon>
        <taxon>Desulfuromonadia</taxon>
        <taxon>Desulfuromonadales</taxon>
        <taxon>Geoalkalibacteraceae</taxon>
        <taxon>Geoalkalibacter</taxon>
    </lineage>
</organism>
<dbReference type="HOGENOM" id="CLU_2105479_0_0_7"/>
<dbReference type="EMBL" id="CP010312">
    <property type="protein sequence ID" value="AJF08246.1"/>
    <property type="molecule type" value="Genomic_DNA"/>
</dbReference>
<accession>A0A0B5FXC9</accession>
<sequence>MRENCCYFDSVAESMPTLDFVDSLLDGISDNNALQVLGKVVIEKTEGVFWLTHLGPALRRSKLSRHEVIAEICEVYFASIKSGEEQILRQRLLDGKPIPAQAFFDHPNLVKEFSR</sequence>
<evidence type="ECO:0000313" key="1">
    <source>
        <dbReference type="EMBL" id="AJF08246.1"/>
    </source>
</evidence>
<dbReference type="KEGG" id="gsb:GSUB_17325"/>
<reference evidence="1 2" key="1">
    <citation type="journal article" date="2015" name="Genome Announc.">
        <title>Genomes of Geoalkalibacter ferrihydriticus Z-0531T and Geoalkalibacter subterraneus Red1T, Two Haloalkaliphilic Metal-Reducing Deltaproteobacteria.</title>
        <authorList>
            <person name="Badalamenti J.P."/>
            <person name="Krajmalnik-Brown R."/>
            <person name="Torres C.I."/>
            <person name="Bond D.R."/>
        </authorList>
    </citation>
    <scope>NUCLEOTIDE SEQUENCE [LARGE SCALE GENOMIC DNA]</scope>
    <source>
        <strain evidence="1 2">Red1</strain>
        <plasmid evidence="2">Plasmid pGSUB1</plasmid>
    </source>
</reference>
<dbReference type="AlphaFoldDB" id="A0A0B5FXC9"/>
<dbReference type="Proteomes" id="UP000035036">
    <property type="component" value="Plasmid pGSUB1"/>
</dbReference>
<dbReference type="RefSeq" id="WP_040202897.1">
    <property type="nucleotide sequence ID" value="NZ_CP010312.1"/>
</dbReference>
<protein>
    <submittedName>
        <fullName evidence="1">Uncharacterized protein</fullName>
    </submittedName>
</protein>